<dbReference type="SUPFAM" id="SSF53335">
    <property type="entry name" value="S-adenosyl-L-methionine-dependent methyltransferases"/>
    <property type="match status" value="1"/>
</dbReference>
<evidence type="ECO:0000259" key="2">
    <source>
        <dbReference type="Pfam" id="PF13847"/>
    </source>
</evidence>
<proteinExistence type="predicted"/>
<dbReference type="GO" id="GO:0008168">
    <property type="term" value="F:methyltransferase activity"/>
    <property type="evidence" value="ECO:0007669"/>
    <property type="project" value="UniProtKB-KW"/>
</dbReference>
<dbReference type="PANTHER" id="PTHR43861:SF1">
    <property type="entry name" value="TRANS-ACONITATE 2-METHYLTRANSFERASE"/>
    <property type="match status" value="1"/>
</dbReference>
<feature type="region of interest" description="Disordered" evidence="1">
    <location>
        <begin position="1"/>
        <end position="20"/>
    </location>
</feature>
<dbReference type="PANTHER" id="PTHR43861">
    <property type="entry name" value="TRANS-ACONITATE 2-METHYLTRANSFERASE-RELATED"/>
    <property type="match status" value="1"/>
</dbReference>
<accession>A0A1I6GLQ5</accession>
<evidence type="ECO:0000313" key="3">
    <source>
        <dbReference type="EMBL" id="SFR42997.1"/>
    </source>
</evidence>
<dbReference type="AlphaFoldDB" id="A0A1I6GLQ5"/>
<evidence type="ECO:0000256" key="1">
    <source>
        <dbReference type="SAM" id="MobiDB-lite"/>
    </source>
</evidence>
<feature type="compositionally biased region" description="Basic and acidic residues" evidence="1">
    <location>
        <begin position="1"/>
        <end position="15"/>
    </location>
</feature>
<reference evidence="4" key="1">
    <citation type="submission" date="2016-10" db="EMBL/GenBank/DDBJ databases">
        <authorList>
            <person name="Varghese N."/>
            <person name="Submissions S."/>
        </authorList>
    </citation>
    <scope>NUCLEOTIDE SEQUENCE [LARGE SCALE GENOMIC DNA]</scope>
    <source>
        <strain evidence="4">CGMCC 1.8711</strain>
    </source>
</reference>
<sequence>MSESGERSHGYTPRDYDEDSAADEAYQTCVSYAVEHTPIRREDTVVDVGTGTGIVAFELAPNCERVLGRDVNDEWLRYARQKATERGVENVSFGHGSFREPNVDEAVDVVVASYALYMAYDEGGEEELRAAIEGISSLNPRHLVVADKMFFGPAEPRGDYERLPQMGTVANLLADAGFTLTDVEIVSGSVGVLVASRTTG</sequence>
<dbReference type="CDD" id="cd02440">
    <property type="entry name" value="AdoMet_MTases"/>
    <property type="match status" value="1"/>
</dbReference>
<dbReference type="Pfam" id="PF13847">
    <property type="entry name" value="Methyltransf_31"/>
    <property type="match status" value="1"/>
</dbReference>
<dbReference type="InterPro" id="IPR029063">
    <property type="entry name" value="SAM-dependent_MTases_sf"/>
</dbReference>
<keyword evidence="4" id="KW-1185">Reference proteome</keyword>
<dbReference type="Proteomes" id="UP000243250">
    <property type="component" value="Unassembled WGS sequence"/>
</dbReference>
<dbReference type="RefSeq" id="WP_089877951.1">
    <property type="nucleotide sequence ID" value="NZ_FOYS01000002.1"/>
</dbReference>
<dbReference type="GO" id="GO:0032259">
    <property type="term" value="P:methylation"/>
    <property type="evidence" value="ECO:0007669"/>
    <property type="project" value="UniProtKB-KW"/>
</dbReference>
<dbReference type="OrthoDB" id="27149at2157"/>
<gene>
    <name evidence="3" type="ORF">SAMN04488124_1222</name>
</gene>
<organism evidence="3 4">
    <name type="scientific">Halogeometricum limi</name>
    <dbReference type="NCBI Taxonomy" id="555875"/>
    <lineage>
        <taxon>Archaea</taxon>
        <taxon>Methanobacteriati</taxon>
        <taxon>Methanobacteriota</taxon>
        <taxon>Stenosarchaea group</taxon>
        <taxon>Halobacteria</taxon>
        <taxon>Halobacteriales</taxon>
        <taxon>Haloferacaceae</taxon>
        <taxon>Halogeometricum</taxon>
    </lineage>
</organism>
<dbReference type="EMBL" id="FOYS01000002">
    <property type="protein sequence ID" value="SFR42997.1"/>
    <property type="molecule type" value="Genomic_DNA"/>
</dbReference>
<dbReference type="STRING" id="555875.SAMN04488124_1222"/>
<keyword evidence="3" id="KW-0808">Transferase</keyword>
<name>A0A1I6GLQ5_9EURY</name>
<evidence type="ECO:0000313" key="4">
    <source>
        <dbReference type="Proteomes" id="UP000243250"/>
    </source>
</evidence>
<protein>
    <submittedName>
        <fullName evidence="3">Methyltransferase domain-containing protein</fullName>
    </submittedName>
</protein>
<keyword evidence="3" id="KW-0489">Methyltransferase</keyword>
<dbReference type="InterPro" id="IPR025714">
    <property type="entry name" value="Methyltranfer_dom"/>
</dbReference>
<feature type="domain" description="Methyltransferase" evidence="2">
    <location>
        <begin position="41"/>
        <end position="120"/>
    </location>
</feature>
<dbReference type="Gene3D" id="3.40.50.150">
    <property type="entry name" value="Vaccinia Virus protein VP39"/>
    <property type="match status" value="1"/>
</dbReference>